<evidence type="ECO:0000313" key="4">
    <source>
        <dbReference type="WBParaSite" id="HPBE_0002383301-mRNA-1"/>
    </source>
</evidence>
<organism evidence="3 4">
    <name type="scientific">Heligmosomoides polygyrus</name>
    <name type="common">Parasitic roundworm</name>
    <dbReference type="NCBI Taxonomy" id="6339"/>
    <lineage>
        <taxon>Eukaryota</taxon>
        <taxon>Metazoa</taxon>
        <taxon>Ecdysozoa</taxon>
        <taxon>Nematoda</taxon>
        <taxon>Chromadorea</taxon>
        <taxon>Rhabditida</taxon>
        <taxon>Rhabditina</taxon>
        <taxon>Rhabditomorpha</taxon>
        <taxon>Strongyloidea</taxon>
        <taxon>Heligmosomidae</taxon>
        <taxon>Heligmosomoides</taxon>
    </lineage>
</organism>
<feature type="region of interest" description="Disordered" evidence="1">
    <location>
        <begin position="1"/>
        <end position="31"/>
    </location>
</feature>
<protein>
    <submittedName>
        <fullName evidence="4">ATP-dependent Lon protease</fullName>
    </submittedName>
</protein>
<name>A0A183GMB3_HELPZ</name>
<proteinExistence type="predicted"/>
<dbReference type="Proteomes" id="UP000050761">
    <property type="component" value="Unassembled WGS sequence"/>
</dbReference>
<evidence type="ECO:0000313" key="2">
    <source>
        <dbReference type="EMBL" id="VDP41311.1"/>
    </source>
</evidence>
<evidence type="ECO:0000256" key="1">
    <source>
        <dbReference type="SAM" id="MobiDB-lite"/>
    </source>
</evidence>
<keyword evidence="3" id="KW-1185">Reference proteome</keyword>
<dbReference type="AlphaFoldDB" id="A0A183GMB3"/>
<dbReference type="EMBL" id="UZAH01035533">
    <property type="protein sequence ID" value="VDP41311.1"/>
    <property type="molecule type" value="Genomic_DNA"/>
</dbReference>
<sequence length="88" mass="10053">MSDQTPSDIVPEQRRPEQAPAAAEQEEDKDDIVGVFPPDFPIPIEPVLPVYEMRQKFDIILRAAEVDKEDVASKKHIKETLDEILERV</sequence>
<gene>
    <name evidence="2" type="ORF">HPBE_LOCUS23832</name>
</gene>
<evidence type="ECO:0000313" key="3">
    <source>
        <dbReference type="Proteomes" id="UP000050761"/>
    </source>
</evidence>
<dbReference type="WBParaSite" id="HPBE_0002383301-mRNA-1">
    <property type="protein sequence ID" value="HPBE_0002383301-mRNA-1"/>
    <property type="gene ID" value="HPBE_0002383301"/>
</dbReference>
<accession>A0A183GMB3</accession>
<accession>A0A3P8DC29</accession>
<reference evidence="4" key="2">
    <citation type="submission" date="2019-09" db="UniProtKB">
        <authorList>
            <consortium name="WormBaseParasite"/>
        </authorList>
    </citation>
    <scope>IDENTIFICATION</scope>
</reference>
<reference evidence="2 3" key="1">
    <citation type="submission" date="2018-11" db="EMBL/GenBank/DDBJ databases">
        <authorList>
            <consortium name="Pathogen Informatics"/>
        </authorList>
    </citation>
    <scope>NUCLEOTIDE SEQUENCE [LARGE SCALE GENOMIC DNA]</scope>
</reference>